<dbReference type="Proteomes" id="UP000654345">
    <property type="component" value="Unassembled WGS sequence"/>
</dbReference>
<reference evidence="2 3" key="1">
    <citation type="journal article" date="2021" name="Int. J. Syst. Evol. Microbiol.">
        <title>Reticulibacter mediterranei gen. nov., sp. nov., within the new family Reticulibacteraceae fam. nov., and Ktedonospora formicarum gen. nov., sp. nov., Ktedonobacter robiniae sp. nov., Dictyobacter formicarum sp. nov. and Dictyobacter arantiisoli sp. nov., belonging to the class Ktedonobacteria.</title>
        <authorList>
            <person name="Yabe S."/>
            <person name="Zheng Y."/>
            <person name="Wang C.M."/>
            <person name="Sakai Y."/>
            <person name="Abe K."/>
            <person name="Yokota A."/>
            <person name="Donadio S."/>
            <person name="Cavaletti L."/>
            <person name="Monciardini P."/>
        </authorList>
    </citation>
    <scope>NUCLEOTIDE SEQUENCE [LARGE SCALE GENOMIC DNA]</scope>
    <source>
        <strain evidence="2 3">SOSP1-30</strain>
    </source>
</reference>
<sequence length="92" mass="10125">MVIFIPKKNVPMPAGVTLLSPWTDLKGIVESRTTRDATAPTFTGKVINALASFYMGTEDLQNPLLSPIYADLHDCHPCALMSVITKSFWLCI</sequence>
<dbReference type="EMBL" id="BNJG01000002">
    <property type="protein sequence ID" value="GHO55778.1"/>
    <property type="molecule type" value="Genomic_DNA"/>
</dbReference>
<proteinExistence type="predicted"/>
<evidence type="ECO:0000259" key="1">
    <source>
        <dbReference type="Pfam" id="PF07859"/>
    </source>
</evidence>
<accession>A0ABQ3USU8</accession>
<feature type="domain" description="Alpha/beta hydrolase fold-3" evidence="1">
    <location>
        <begin position="7"/>
        <end position="81"/>
    </location>
</feature>
<evidence type="ECO:0000313" key="2">
    <source>
        <dbReference type="EMBL" id="GHO55778.1"/>
    </source>
</evidence>
<dbReference type="Pfam" id="PF07859">
    <property type="entry name" value="Abhydrolase_3"/>
    <property type="match status" value="1"/>
</dbReference>
<dbReference type="SUPFAM" id="SSF53474">
    <property type="entry name" value="alpha/beta-Hydrolases"/>
    <property type="match status" value="1"/>
</dbReference>
<comment type="caution">
    <text evidence="2">The sequence shown here is derived from an EMBL/GenBank/DDBJ whole genome shotgun (WGS) entry which is preliminary data.</text>
</comment>
<keyword evidence="3" id="KW-1185">Reference proteome</keyword>
<dbReference type="InterPro" id="IPR029058">
    <property type="entry name" value="AB_hydrolase_fold"/>
</dbReference>
<organism evidence="2 3">
    <name type="scientific">Ktedonobacter robiniae</name>
    <dbReference type="NCBI Taxonomy" id="2778365"/>
    <lineage>
        <taxon>Bacteria</taxon>
        <taxon>Bacillati</taxon>
        <taxon>Chloroflexota</taxon>
        <taxon>Ktedonobacteria</taxon>
        <taxon>Ktedonobacterales</taxon>
        <taxon>Ktedonobacteraceae</taxon>
        <taxon>Ktedonobacter</taxon>
    </lineage>
</organism>
<dbReference type="Gene3D" id="3.40.50.1820">
    <property type="entry name" value="alpha/beta hydrolase"/>
    <property type="match status" value="1"/>
</dbReference>
<name>A0ABQ3USU8_9CHLR</name>
<protein>
    <recommendedName>
        <fullName evidence="1">Alpha/beta hydrolase fold-3 domain-containing protein</fullName>
    </recommendedName>
</protein>
<dbReference type="InterPro" id="IPR013094">
    <property type="entry name" value="AB_hydrolase_3"/>
</dbReference>
<gene>
    <name evidence="2" type="ORF">KSB_42530</name>
</gene>
<evidence type="ECO:0000313" key="3">
    <source>
        <dbReference type="Proteomes" id="UP000654345"/>
    </source>
</evidence>